<evidence type="ECO:0000256" key="1">
    <source>
        <dbReference type="ARBA" id="ARBA00004114"/>
    </source>
</evidence>
<evidence type="ECO:0000256" key="5">
    <source>
        <dbReference type="ARBA" id="ARBA00022015"/>
    </source>
</evidence>
<dbReference type="GO" id="GO:0034454">
    <property type="term" value="P:microtubule anchoring at centrosome"/>
    <property type="evidence" value="ECO:0007669"/>
    <property type="project" value="TreeGrafter"/>
</dbReference>
<dbReference type="VEuPathDB" id="FungiDB:H257_04646"/>
<evidence type="ECO:0000256" key="2">
    <source>
        <dbReference type="ARBA" id="ARBA00004120"/>
    </source>
</evidence>
<dbReference type="AlphaFoldDB" id="A0A418C0R4"/>
<gene>
    <name evidence="11" type="ORF">DYB34_002627</name>
</gene>
<dbReference type="InterPro" id="IPR029412">
    <property type="entry name" value="CEP19"/>
</dbReference>
<evidence type="ECO:0000256" key="6">
    <source>
        <dbReference type="ARBA" id="ARBA00022490"/>
    </source>
</evidence>
<evidence type="ECO:0000256" key="4">
    <source>
        <dbReference type="ARBA" id="ARBA00009371"/>
    </source>
</evidence>
<keyword evidence="9" id="KW-0206">Cytoskeleton</keyword>
<evidence type="ECO:0000256" key="7">
    <source>
        <dbReference type="ARBA" id="ARBA00022794"/>
    </source>
</evidence>
<dbReference type="GO" id="GO:0005814">
    <property type="term" value="C:centriole"/>
    <property type="evidence" value="ECO:0007669"/>
    <property type="project" value="UniProtKB-SubCell"/>
</dbReference>
<dbReference type="PANTHER" id="PTHR31539">
    <property type="entry name" value="CENTROSOMAL PROTEIN OF 19K CEP19"/>
    <property type="match status" value="1"/>
</dbReference>
<dbReference type="EMBL" id="QUTB01004775">
    <property type="protein sequence ID" value="RHY59775.1"/>
    <property type="molecule type" value="Genomic_DNA"/>
</dbReference>
<evidence type="ECO:0000256" key="8">
    <source>
        <dbReference type="ARBA" id="ARBA00023069"/>
    </source>
</evidence>
<comment type="similarity">
    <text evidence="4">Belongs to the CEP19 family.</text>
</comment>
<comment type="subcellular location">
    <subcellularLocation>
        <location evidence="2">Cytoplasm</location>
        <location evidence="2">Cytoskeleton</location>
        <location evidence="2">Cilium basal body</location>
    </subcellularLocation>
    <subcellularLocation>
        <location evidence="1">Cytoplasm</location>
        <location evidence="1">Cytoskeleton</location>
        <location evidence="1">Microtubule organizing center</location>
        <location evidence="1">Centrosome</location>
        <location evidence="1">Centriole</location>
    </subcellularLocation>
    <subcellularLocation>
        <location evidence="3">Cytoplasm</location>
        <location evidence="3">Cytoskeleton</location>
        <location evidence="3">Spindle</location>
    </subcellularLocation>
</comment>
<accession>A0A418C0R4</accession>
<name>A0A418C0R4_APHAT</name>
<keyword evidence="8" id="KW-0969">Cilium</keyword>
<keyword evidence="7" id="KW-0970">Cilium biogenesis/degradation</keyword>
<keyword evidence="10" id="KW-0966">Cell projection</keyword>
<protein>
    <recommendedName>
        <fullName evidence="5">Centrosomal protein of 19 kDa</fullName>
    </recommendedName>
</protein>
<dbReference type="GO" id="GO:0036064">
    <property type="term" value="C:ciliary basal body"/>
    <property type="evidence" value="ECO:0007669"/>
    <property type="project" value="TreeGrafter"/>
</dbReference>
<dbReference type="PANTHER" id="PTHR31539:SF1">
    <property type="entry name" value="CENTROSOMAL PROTEIN OF 19 KDA"/>
    <property type="match status" value="1"/>
</dbReference>
<proteinExistence type="inferred from homology"/>
<sequence length="165" mass="18778">MKITKRQHNMEPQRVGVRFTPPLVSVEFKCSGKLYIHEIAMDSYLSKHSDVGSLVRQLQLDHAAYVDDVSTAQLTRLVQKIFQKVKPLATLPTADYNNVSENQLRLVKDKMDSVFLSNVLKPGDPGYAYDKQVHVTDLTFDSKCVAVLDRVQTIRSQRLGRLEVF</sequence>
<keyword evidence="6" id="KW-0963">Cytoplasm</keyword>
<comment type="caution">
    <text evidence="11">The sequence shown here is derived from an EMBL/GenBank/DDBJ whole genome shotgun (WGS) entry which is preliminary data.</text>
</comment>
<dbReference type="Proteomes" id="UP000283543">
    <property type="component" value="Unassembled WGS sequence"/>
</dbReference>
<dbReference type="GO" id="GO:0097712">
    <property type="term" value="P:vesicle targeting, trans-Golgi to periciliary membrane compartment"/>
    <property type="evidence" value="ECO:0007669"/>
    <property type="project" value="TreeGrafter"/>
</dbReference>
<dbReference type="Pfam" id="PF14933">
    <property type="entry name" value="CEP19"/>
    <property type="match status" value="1"/>
</dbReference>
<evidence type="ECO:0000256" key="9">
    <source>
        <dbReference type="ARBA" id="ARBA00023212"/>
    </source>
</evidence>
<evidence type="ECO:0000256" key="3">
    <source>
        <dbReference type="ARBA" id="ARBA00004186"/>
    </source>
</evidence>
<reference evidence="11 12" key="1">
    <citation type="submission" date="2018-08" db="EMBL/GenBank/DDBJ databases">
        <title>Aphanomyces genome sequencing and annotation.</title>
        <authorList>
            <person name="Minardi D."/>
            <person name="Oidtmann B."/>
            <person name="Van Der Giezen M."/>
            <person name="Studholme D.J."/>
        </authorList>
    </citation>
    <scope>NUCLEOTIDE SEQUENCE [LARGE SCALE GENOMIC DNA]</scope>
    <source>
        <strain evidence="11 12">Si</strain>
    </source>
</reference>
<organism evidence="11 12">
    <name type="scientific">Aphanomyces astaci</name>
    <name type="common">Crayfish plague agent</name>
    <dbReference type="NCBI Taxonomy" id="112090"/>
    <lineage>
        <taxon>Eukaryota</taxon>
        <taxon>Sar</taxon>
        <taxon>Stramenopiles</taxon>
        <taxon>Oomycota</taxon>
        <taxon>Saprolegniomycetes</taxon>
        <taxon>Saprolegniales</taxon>
        <taxon>Verrucalvaceae</taxon>
        <taxon>Aphanomyces</taxon>
    </lineage>
</organism>
<evidence type="ECO:0000256" key="10">
    <source>
        <dbReference type="ARBA" id="ARBA00023273"/>
    </source>
</evidence>
<evidence type="ECO:0000313" key="12">
    <source>
        <dbReference type="Proteomes" id="UP000283543"/>
    </source>
</evidence>
<evidence type="ECO:0000313" key="11">
    <source>
        <dbReference type="EMBL" id="RHY59775.1"/>
    </source>
</evidence>
<dbReference type="GO" id="GO:0000922">
    <property type="term" value="C:spindle pole"/>
    <property type="evidence" value="ECO:0007669"/>
    <property type="project" value="TreeGrafter"/>
</dbReference>